<keyword evidence="5 6" id="KW-0472">Membrane</keyword>
<evidence type="ECO:0000256" key="2">
    <source>
        <dbReference type="ARBA" id="ARBA00022475"/>
    </source>
</evidence>
<evidence type="ECO:0000313" key="8">
    <source>
        <dbReference type="Proteomes" id="UP000667802"/>
    </source>
</evidence>
<evidence type="ECO:0000256" key="3">
    <source>
        <dbReference type="ARBA" id="ARBA00022692"/>
    </source>
</evidence>
<keyword evidence="3 6" id="KW-0812">Transmembrane</keyword>
<evidence type="ECO:0000256" key="1">
    <source>
        <dbReference type="ARBA" id="ARBA00004651"/>
    </source>
</evidence>
<evidence type="ECO:0000313" key="7">
    <source>
        <dbReference type="EMBL" id="MDR9896634.1"/>
    </source>
</evidence>
<gene>
    <name evidence="7" type="ORF">G7B40_018995</name>
</gene>
<feature type="transmembrane region" description="Helical" evidence="6">
    <location>
        <begin position="12"/>
        <end position="30"/>
    </location>
</feature>
<dbReference type="PANTHER" id="PTHR47804:SF3">
    <property type="entry name" value="PROTEIN BRE4"/>
    <property type="match status" value="1"/>
</dbReference>
<accession>A0AAP5IAD3</accession>
<protein>
    <submittedName>
        <fullName evidence="7">FUSC family protein</fullName>
    </submittedName>
</protein>
<evidence type="ECO:0000256" key="4">
    <source>
        <dbReference type="ARBA" id="ARBA00022989"/>
    </source>
</evidence>
<evidence type="ECO:0000256" key="6">
    <source>
        <dbReference type="SAM" id="Phobius"/>
    </source>
</evidence>
<comment type="subcellular location">
    <subcellularLocation>
        <location evidence="1">Cell membrane</location>
        <topology evidence="1">Multi-pass membrane protein</topology>
    </subcellularLocation>
</comment>
<evidence type="ECO:0000256" key="5">
    <source>
        <dbReference type="ARBA" id="ARBA00023136"/>
    </source>
</evidence>
<dbReference type="InterPro" id="IPR010343">
    <property type="entry name" value="ArAE_1"/>
</dbReference>
<feature type="transmembrane region" description="Helical" evidence="6">
    <location>
        <begin position="67"/>
        <end position="97"/>
    </location>
</feature>
<dbReference type="EMBL" id="JAALHA020000009">
    <property type="protein sequence ID" value="MDR9896634.1"/>
    <property type="molecule type" value="Genomic_DNA"/>
</dbReference>
<organism evidence="7 8">
    <name type="scientific">Aetokthonos hydrillicola Thurmond2011</name>
    <dbReference type="NCBI Taxonomy" id="2712845"/>
    <lineage>
        <taxon>Bacteria</taxon>
        <taxon>Bacillati</taxon>
        <taxon>Cyanobacteriota</taxon>
        <taxon>Cyanophyceae</taxon>
        <taxon>Nostocales</taxon>
        <taxon>Hapalosiphonaceae</taxon>
        <taxon>Aetokthonos</taxon>
    </lineage>
</organism>
<dbReference type="Pfam" id="PF06081">
    <property type="entry name" value="ArAE_1"/>
    <property type="match status" value="1"/>
</dbReference>
<dbReference type="RefSeq" id="WP_208341655.1">
    <property type="nucleotide sequence ID" value="NZ_CAWQFN010000004.1"/>
</dbReference>
<sequence>MKVSRENLLTLSKYAIKMGMAATLAAVIAQKLHLRYPIYAMIAPIIIMGTTRGSTWSAGISRIKGTIIGIITGAIFETIFGSNPLSILAASTLVIFLCRYWELGEAYRLAGYVTAIVVLEHSDQPWLYAWGRFLETALGIGVALLINTYLWPSPATENLAKSLTQILIDMEKLYQIVFNCYITGEYHEKEINDLRNSIISSLREEEKLWPEAKREQSGLFWVDESWEFLIRRLWAHISTMNNIALDSQENSLLLGLAPQLTQLAHVTSMSFRQLVEAVSNKQSFIKLPELEQACYVADKQIESLQQVENNHYPLGEMLRFASFFYNMEAIARDLLKMSDHNGEKQKKR</sequence>
<keyword evidence="8" id="KW-1185">Reference proteome</keyword>
<dbReference type="PANTHER" id="PTHR47804">
    <property type="entry name" value="60S RIBOSOMAL PROTEIN L19"/>
    <property type="match status" value="1"/>
</dbReference>
<dbReference type="InterPro" id="IPR052430">
    <property type="entry name" value="IVT-Associated"/>
</dbReference>
<reference evidence="8" key="1">
    <citation type="journal article" date="2021" name="Science">
        <title>Hunting the eagle killer: A cyanobacterial neurotoxin causes vacuolar myelinopathy.</title>
        <authorList>
            <person name="Breinlinger S."/>
            <person name="Phillips T.J."/>
            <person name="Haram B.N."/>
            <person name="Mares J."/>
            <person name="Martinez Yerena J.A."/>
            <person name="Hrouzek P."/>
            <person name="Sobotka R."/>
            <person name="Henderson W.M."/>
            <person name="Schmieder P."/>
            <person name="Williams S.M."/>
            <person name="Lauderdale J.D."/>
            <person name="Wilde H.D."/>
            <person name="Gerrin W."/>
            <person name="Kust A."/>
            <person name="Washington J.W."/>
            <person name="Wagner C."/>
            <person name="Geier B."/>
            <person name="Liebeke M."/>
            <person name="Enke H."/>
            <person name="Niedermeyer T.H.J."/>
            <person name="Wilde S.B."/>
        </authorList>
    </citation>
    <scope>NUCLEOTIDE SEQUENCE [LARGE SCALE GENOMIC DNA]</scope>
    <source>
        <strain evidence="8">Thurmond2011</strain>
    </source>
</reference>
<comment type="caution">
    <text evidence="7">The sequence shown here is derived from an EMBL/GenBank/DDBJ whole genome shotgun (WGS) entry which is preliminary data.</text>
</comment>
<dbReference type="GO" id="GO:0005886">
    <property type="term" value="C:plasma membrane"/>
    <property type="evidence" value="ECO:0007669"/>
    <property type="project" value="UniProtKB-SubCell"/>
</dbReference>
<feature type="transmembrane region" description="Helical" evidence="6">
    <location>
        <begin position="36"/>
        <end position="55"/>
    </location>
</feature>
<proteinExistence type="predicted"/>
<dbReference type="AlphaFoldDB" id="A0AAP5IAD3"/>
<dbReference type="Proteomes" id="UP000667802">
    <property type="component" value="Unassembled WGS sequence"/>
</dbReference>
<keyword evidence="4 6" id="KW-1133">Transmembrane helix</keyword>
<name>A0AAP5IAD3_9CYAN</name>
<keyword evidence="2" id="KW-1003">Cell membrane</keyword>